<accession>A0AAP9T2T6</accession>
<evidence type="ECO:0000313" key="2">
    <source>
        <dbReference type="EMBL" id="QKS25776.1"/>
    </source>
</evidence>
<dbReference type="AlphaFoldDB" id="A0AAP9T2T6"/>
<protein>
    <recommendedName>
        <fullName evidence="1">3-hydroxyacyl-CoA dehydrogenase NAD binding domain-containing protein</fullName>
    </recommendedName>
</protein>
<proteinExistence type="predicted"/>
<evidence type="ECO:0000259" key="1">
    <source>
        <dbReference type="Pfam" id="PF02737"/>
    </source>
</evidence>
<dbReference type="Gene3D" id="3.40.50.720">
    <property type="entry name" value="NAD(P)-binding Rossmann-like Domain"/>
    <property type="match status" value="1"/>
</dbReference>
<dbReference type="GO" id="GO:0006631">
    <property type="term" value="P:fatty acid metabolic process"/>
    <property type="evidence" value="ECO:0007669"/>
    <property type="project" value="InterPro"/>
</dbReference>
<evidence type="ECO:0000313" key="3">
    <source>
        <dbReference type="Proteomes" id="UP000509761"/>
    </source>
</evidence>
<dbReference type="InterPro" id="IPR006176">
    <property type="entry name" value="3-OHacyl-CoA_DH_NAD-bd"/>
</dbReference>
<gene>
    <name evidence="2" type="ORF">FX987_03572</name>
</gene>
<organism evidence="2 3">
    <name type="scientific">Vreelandella titanicae</name>
    <dbReference type="NCBI Taxonomy" id="664683"/>
    <lineage>
        <taxon>Bacteria</taxon>
        <taxon>Pseudomonadati</taxon>
        <taxon>Pseudomonadota</taxon>
        <taxon>Gammaproteobacteria</taxon>
        <taxon>Oceanospirillales</taxon>
        <taxon>Halomonadaceae</taxon>
        <taxon>Vreelandella</taxon>
    </lineage>
</organism>
<dbReference type="Proteomes" id="UP000509761">
    <property type="component" value="Chromosome"/>
</dbReference>
<dbReference type="Pfam" id="PF02737">
    <property type="entry name" value="3HCDH_N"/>
    <property type="match status" value="1"/>
</dbReference>
<reference evidence="2 3" key="1">
    <citation type="submission" date="2019-12" db="EMBL/GenBank/DDBJ databases">
        <title>Genome sequencing and assembly of endphytes of Porphyra tenera.</title>
        <authorList>
            <person name="Park J.M."/>
            <person name="Shin R."/>
            <person name="Jo S.H."/>
        </authorList>
    </citation>
    <scope>NUCLEOTIDE SEQUENCE [LARGE SCALE GENOMIC DNA]</scope>
    <source>
        <strain evidence="2 3">GPM3</strain>
    </source>
</reference>
<dbReference type="RefSeq" id="WP_022521452.1">
    <property type="nucleotide sequence ID" value="NZ_BAAADW010000001.1"/>
</dbReference>
<dbReference type="EMBL" id="CP054580">
    <property type="protein sequence ID" value="QKS25776.1"/>
    <property type="molecule type" value="Genomic_DNA"/>
</dbReference>
<dbReference type="GO" id="GO:0070403">
    <property type="term" value="F:NAD+ binding"/>
    <property type="evidence" value="ECO:0007669"/>
    <property type="project" value="InterPro"/>
</dbReference>
<keyword evidence="3" id="KW-1185">Reference proteome</keyword>
<feature type="domain" description="3-hydroxyacyl-CoA dehydrogenase NAD binding" evidence="1">
    <location>
        <begin position="12"/>
        <end position="51"/>
    </location>
</feature>
<sequence length="55" mass="5917">MPAILSTATISIISTGAINALTDSRLVIEAIVENLGAKRQVFARLEALYEESFHA</sequence>
<name>A0AAP9T2T6_9GAMM</name>